<comment type="caution">
    <text evidence="1">The sequence shown here is derived from an EMBL/GenBank/DDBJ whole genome shotgun (WGS) entry which is preliminary data.</text>
</comment>
<dbReference type="Proteomes" id="UP000191554">
    <property type="component" value="Unassembled WGS sequence"/>
</dbReference>
<name>A0A1V4SDH3_RUMHU</name>
<dbReference type="Pfam" id="PF17117">
    <property type="entry name" value="DUF5104"/>
    <property type="match status" value="1"/>
</dbReference>
<evidence type="ECO:0000313" key="2">
    <source>
        <dbReference type="Proteomes" id="UP000191554"/>
    </source>
</evidence>
<organism evidence="1 2">
    <name type="scientific">Ruminiclostridium hungatei</name>
    <name type="common">Clostridium hungatei</name>
    <dbReference type="NCBI Taxonomy" id="48256"/>
    <lineage>
        <taxon>Bacteria</taxon>
        <taxon>Bacillati</taxon>
        <taxon>Bacillota</taxon>
        <taxon>Clostridia</taxon>
        <taxon>Eubacteriales</taxon>
        <taxon>Oscillospiraceae</taxon>
        <taxon>Ruminiclostridium</taxon>
    </lineage>
</organism>
<dbReference type="AlphaFoldDB" id="A0A1V4SDH3"/>
<protein>
    <recommendedName>
        <fullName evidence="3">DUF5104 domain-containing protein</fullName>
    </recommendedName>
</protein>
<sequence length="180" mass="20612">MIIKRLLPFVTIIALSFTLSSCSSYRSEVLFKDYDKISDMRFQNIATALENKDKEKLKNMFSPGVLKEAKDIDSNIEYLMNFFKGEIKSKEGSNNVSGSNDYGEKTSELNCMYIVTTDVDKYLVFFVDELEDTKNPDNVGLYMLQIIKESDREKQFDWGGEKTRCAGIYHPDNAESKGTK</sequence>
<dbReference type="Gene3D" id="3.10.450.50">
    <property type="match status" value="1"/>
</dbReference>
<dbReference type="EMBL" id="MZGX01000047">
    <property type="protein sequence ID" value="OPX41874.1"/>
    <property type="molecule type" value="Genomic_DNA"/>
</dbReference>
<proteinExistence type="predicted"/>
<evidence type="ECO:0000313" key="1">
    <source>
        <dbReference type="EMBL" id="OPX41874.1"/>
    </source>
</evidence>
<evidence type="ECO:0008006" key="3">
    <source>
        <dbReference type="Google" id="ProtNLM"/>
    </source>
</evidence>
<dbReference type="OrthoDB" id="2071028at2"/>
<accession>A0A1V4SDH3</accession>
<keyword evidence="2" id="KW-1185">Reference proteome</keyword>
<dbReference type="InterPro" id="IPR031344">
    <property type="entry name" value="DUF5104"/>
</dbReference>
<dbReference type="RefSeq" id="WP_080066689.1">
    <property type="nucleotide sequence ID" value="NZ_MZGX01000047.1"/>
</dbReference>
<gene>
    <name evidence="1" type="ORF">CLHUN_42510</name>
</gene>
<dbReference type="PROSITE" id="PS51257">
    <property type="entry name" value="PROKAR_LIPOPROTEIN"/>
    <property type="match status" value="1"/>
</dbReference>
<reference evidence="1 2" key="1">
    <citation type="submission" date="2017-03" db="EMBL/GenBank/DDBJ databases">
        <title>Genome sequence of Clostridium hungatei DSM 14427.</title>
        <authorList>
            <person name="Poehlein A."/>
            <person name="Daniel R."/>
        </authorList>
    </citation>
    <scope>NUCLEOTIDE SEQUENCE [LARGE SCALE GENOMIC DNA]</scope>
    <source>
        <strain evidence="1 2">DSM 14427</strain>
    </source>
</reference>